<reference evidence="3 4" key="1">
    <citation type="submission" date="2018-11" db="EMBL/GenBank/DDBJ databases">
        <title>Genome sequencing and analysis.</title>
        <authorList>
            <person name="Huang Y.-T."/>
        </authorList>
    </citation>
    <scope>NUCLEOTIDE SEQUENCE [LARGE SCALE GENOMIC DNA]</scope>
    <source>
        <strain evidence="3 4">SHIN</strain>
    </source>
</reference>
<gene>
    <name evidence="3" type="ORF">EHE22_06315</name>
</gene>
<organism evidence="3 4">
    <name type="scientific">Brucella pseudogrignonensis</name>
    <dbReference type="NCBI Taxonomy" id="419475"/>
    <lineage>
        <taxon>Bacteria</taxon>
        <taxon>Pseudomonadati</taxon>
        <taxon>Pseudomonadota</taxon>
        <taxon>Alphaproteobacteria</taxon>
        <taxon>Hyphomicrobiales</taxon>
        <taxon>Brucellaceae</taxon>
        <taxon>Brucella/Ochrobactrum group</taxon>
        <taxon>Brucella</taxon>
    </lineage>
</organism>
<dbReference type="SMART" id="SM00972">
    <property type="entry name" value="SCPU"/>
    <property type="match status" value="1"/>
</dbReference>
<feature type="domain" description="Spore coat protein U/FanG" evidence="2">
    <location>
        <begin position="28"/>
        <end position="164"/>
    </location>
</feature>
<sequence>MCIKFSTLLASLAAAAVLSPSIVFAQTTTAQFTVQITIAGACQINSATNMDFGSHGVLTTNTDATSLVTVQCTNTTPFNLALSAGSGGSGATVTNRLMTGTGGATVTYSLYRTAARDTVWGTTVGTNTLAGTGTGAPQQFTVYGRVPPQNTPAPGVYTDTVTATITY</sequence>
<evidence type="ECO:0000313" key="4">
    <source>
        <dbReference type="Proteomes" id="UP000526233"/>
    </source>
</evidence>
<dbReference type="InterPro" id="IPR053167">
    <property type="entry name" value="Spore_coat_component"/>
</dbReference>
<evidence type="ECO:0000313" key="3">
    <source>
        <dbReference type="EMBL" id="NNV20043.1"/>
    </source>
</evidence>
<proteinExistence type="predicted"/>
<dbReference type="AlphaFoldDB" id="A0A7Y3T2T2"/>
<evidence type="ECO:0000259" key="2">
    <source>
        <dbReference type="Pfam" id="PF05229"/>
    </source>
</evidence>
<dbReference type="EMBL" id="PKQI01000001">
    <property type="protein sequence ID" value="NNV20043.1"/>
    <property type="molecule type" value="Genomic_DNA"/>
</dbReference>
<feature type="chain" id="PRO_5031333077" evidence="1">
    <location>
        <begin position="26"/>
        <end position="167"/>
    </location>
</feature>
<dbReference type="PANTHER" id="PTHR37089:SF4">
    <property type="entry name" value="EXPORTED PROTEIN"/>
    <property type="match status" value="1"/>
</dbReference>
<name>A0A7Y3T2T2_9HYPH</name>
<protein>
    <submittedName>
        <fullName evidence="3">Spore coat U domain-containing protein</fullName>
    </submittedName>
</protein>
<dbReference type="InterPro" id="IPR007893">
    <property type="entry name" value="Spore_coat_U/FanG"/>
</dbReference>
<dbReference type="PANTHER" id="PTHR37089">
    <property type="entry name" value="PROTEIN U-RELATED"/>
    <property type="match status" value="1"/>
</dbReference>
<evidence type="ECO:0000256" key="1">
    <source>
        <dbReference type="SAM" id="SignalP"/>
    </source>
</evidence>
<accession>A0A7Y3T2T2</accession>
<comment type="caution">
    <text evidence="3">The sequence shown here is derived from an EMBL/GenBank/DDBJ whole genome shotgun (WGS) entry which is preliminary data.</text>
</comment>
<dbReference type="RefSeq" id="WP_007879938.1">
    <property type="nucleotide sequence ID" value="NZ_CAXURC020000002.1"/>
</dbReference>
<dbReference type="Pfam" id="PF05229">
    <property type="entry name" value="SCPU"/>
    <property type="match status" value="1"/>
</dbReference>
<keyword evidence="1" id="KW-0732">Signal</keyword>
<feature type="signal peptide" evidence="1">
    <location>
        <begin position="1"/>
        <end position="25"/>
    </location>
</feature>
<dbReference type="Proteomes" id="UP000526233">
    <property type="component" value="Unassembled WGS sequence"/>
</dbReference>